<proteinExistence type="predicted"/>
<dbReference type="PRINTS" id="PR00156">
    <property type="entry name" value="COPPERBLUE"/>
</dbReference>
<comment type="subcellular location">
    <subcellularLocation>
        <location evidence="2">Periplasm</location>
    </subcellularLocation>
</comment>
<evidence type="ECO:0000256" key="1">
    <source>
        <dbReference type="ARBA" id="ARBA00001935"/>
    </source>
</evidence>
<comment type="cofactor">
    <cofactor evidence="1">
        <name>Cu cation</name>
        <dbReference type="ChEBI" id="CHEBI:23378"/>
    </cofactor>
</comment>
<dbReference type="EMBL" id="JAVIIQ010000024">
    <property type="protein sequence ID" value="MDX8535638.1"/>
    <property type="molecule type" value="Genomic_DNA"/>
</dbReference>
<dbReference type="Gene3D" id="2.60.40.420">
    <property type="entry name" value="Cupredoxins - blue copper proteins"/>
    <property type="match status" value="1"/>
</dbReference>
<protein>
    <recommendedName>
        <fullName evidence="8">Pseudoazurin</fullName>
    </recommendedName>
</protein>
<dbReference type="InterPro" id="IPR001235">
    <property type="entry name" value="Copper_blue_Plastocyanin"/>
</dbReference>
<dbReference type="InterPro" id="IPR000923">
    <property type="entry name" value="BlueCu_1"/>
</dbReference>
<keyword evidence="6" id="KW-0249">Electron transport</keyword>
<name>A0ABU5AED1_9HYPH</name>
<evidence type="ECO:0000256" key="8">
    <source>
        <dbReference type="NCBIfam" id="TIGR02375"/>
    </source>
</evidence>
<dbReference type="CDD" id="cd04218">
    <property type="entry name" value="Pseudoazurin"/>
    <property type="match status" value="1"/>
</dbReference>
<dbReference type="PRINTS" id="PR00155">
    <property type="entry name" value="AMICYANIN"/>
</dbReference>
<dbReference type="InterPro" id="IPR002386">
    <property type="entry name" value="Amicyanin/Pseudoazurin"/>
</dbReference>
<keyword evidence="5" id="KW-0574">Periplasm</keyword>
<dbReference type="RefSeq" id="WP_320253206.1">
    <property type="nucleotide sequence ID" value="NZ_JAVIIQ010000024.1"/>
</dbReference>
<evidence type="ECO:0000256" key="5">
    <source>
        <dbReference type="ARBA" id="ARBA00022764"/>
    </source>
</evidence>
<dbReference type="InterPro" id="IPR012745">
    <property type="entry name" value="Pseudoazurin"/>
</dbReference>
<keyword evidence="7" id="KW-0186">Copper</keyword>
<dbReference type="Pfam" id="PF00127">
    <property type="entry name" value="Copper-bind"/>
    <property type="match status" value="1"/>
</dbReference>
<comment type="caution">
    <text evidence="10">The sequence shown here is derived from an EMBL/GenBank/DDBJ whole genome shotgun (WGS) entry which is preliminary data.</text>
</comment>
<evidence type="ECO:0000313" key="11">
    <source>
        <dbReference type="Proteomes" id="UP001285154"/>
    </source>
</evidence>
<feature type="domain" description="Blue (type 1) copper" evidence="9">
    <location>
        <begin position="74"/>
        <end position="160"/>
    </location>
</feature>
<evidence type="ECO:0000256" key="4">
    <source>
        <dbReference type="ARBA" id="ARBA00022723"/>
    </source>
</evidence>
<organism evidence="10 11">
    <name type="scientific">Mesorhizobium vachelliae</name>
    <dbReference type="NCBI Taxonomy" id="3072309"/>
    <lineage>
        <taxon>Bacteria</taxon>
        <taxon>Pseudomonadati</taxon>
        <taxon>Pseudomonadota</taxon>
        <taxon>Alphaproteobacteria</taxon>
        <taxon>Hyphomicrobiales</taxon>
        <taxon>Phyllobacteriaceae</taxon>
        <taxon>Mesorhizobium</taxon>
    </lineage>
</organism>
<evidence type="ECO:0000259" key="9">
    <source>
        <dbReference type="Pfam" id="PF00127"/>
    </source>
</evidence>
<evidence type="ECO:0000256" key="3">
    <source>
        <dbReference type="ARBA" id="ARBA00022448"/>
    </source>
</evidence>
<evidence type="ECO:0000256" key="2">
    <source>
        <dbReference type="ARBA" id="ARBA00004418"/>
    </source>
</evidence>
<evidence type="ECO:0000313" key="10">
    <source>
        <dbReference type="EMBL" id="MDX8535638.1"/>
    </source>
</evidence>
<dbReference type="Proteomes" id="UP001285154">
    <property type="component" value="Unassembled WGS sequence"/>
</dbReference>
<sequence length="192" mass="20788">MNKVRAFQRQPPANLIQRNVRRLASSNDVMDRSSAISSQQIRTRKKMRSIKLALSVAAATLIAAGAHAAEVEVNMLNMGKHGMFQLDPSFLKVAPGDTVHFVAKDKGHDVESIPGMLPDGAQPFKGEMNKDVSVTFTKPGVYGIKCNPHYGMGMVALVVVGDPSSNLKAAESVNQPGKAKKAFEELFKQISQ</sequence>
<dbReference type="NCBIfam" id="TIGR02375">
    <property type="entry name" value="pseudoazurin"/>
    <property type="match status" value="1"/>
</dbReference>
<evidence type="ECO:0000256" key="6">
    <source>
        <dbReference type="ARBA" id="ARBA00022982"/>
    </source>
</evidence>
<dbReference type="InterPro" id="IPR008972">
    <property type="entry name" value="Cupredoxin"/>
</dbReference>
<keyword evidence="3" id="KW-0813">Transport</keyword>
<accession>A0ABU5AED1</accession>
<keyword evidence="11" id="KW-1185">Reference proteome</keyword>
<dbReference type="SUPFAM" id="SSF49503">
    <property type="entry name" value="Cupredoxins"/>
    <property type="match status" value="1"/>
</dbReference>
<reference evidence="10 11" key="1">
    <citation type="submission" date="2023-08" db="EMBL/GenBank/DDBJ databases">
        <title>Implementing the SeqCode for naming new Mesorhizobium species isolated from Vachellia karroo root nodules.</title>
        <authorList>
            <person name="Van Lill M."/>
        </authorList>
    </citation>
    <scope>NUCLEOTIDE SEQUENCE [LARGE SCALE GENOMIC DNA]</scope>
    <source>
        <strain evidence="10 11">VK25D</strain>
    </source>
</reference>
<evidence type="ECO:0000256" key="7">
    <source>
        <dbReference type="ARBA" id="ARBA00023008"/>
    </source>
</evidence>
<keyword evidence="4" id="KW-0479">Metal-binding</keyword>
<gene>
    <name evidence="10" type="ORF">RFM42_32025</name>
</gene>